<protein>
    <submittedName>
        <fullName evidence="2">Uncharacterized protein</fullName>
    </submittedName>
</protein>
<keyword evidence="1" id="KW-1133">Transmembrane helix</keyword>
<evidence type="ECO:0000313" key="3">
    <source>
        <dbReference type="Proteomes" id="UP000828390"/>
    </source>
</evidence>
<organism evidence="2 3">
    <name type="scientific">Dreissena polymorpha</name>
    <name type="common">Zebra mussel</name>
    <name type="synonym">Mytilus polymorpha</name>
    <dbReference type="NCBI Taxonomy" id="45954"/>
    <lineage>
        <taxon>Eukaryota</taxon>
        <taxon>Metazoa</taxon>
        <taxon>Spiralia</taxon>
        <taxon>Lophotrochozoa</taxon>
        <taxon>Mollusca</taxon>
        <taxon>Bivalvia</taxon>
        <taxon>Autobranchia</taxon>
        <taxon>Heteroconchia</taxon>
        <taxon>Euheterodonta</taxon>
        <taxon>Imparidentia</taxon>
        <taxon>Neoheterodontei</taxon>
        <taxon>Myida</taxon>
        <taxon>Dreissenoidea</taxon>
        <taxon>Dreissenidae</taxon>
        <taxon>Dreissena</taxon>
    </lineage>
</organism>
<reference evidence="2" key="2">
    <citation type="submission" date="2020-11" db="EMBL/GenBank/DDBJ databases">
        <authorList>
            <person name="McCartney M.A."/>
            <person name="Auch B."/>
            <person name="Kono T."/>
            <person name="Mallez S."/>
            <person name="Becker A."/>
            <person name="Gohl D.M."/>
            <person name="Silverstein K.A.T."/>
            <person name="Koren S."/>
            <person name="Bechman K.B."/>
            <person name="Herman A."/>
            <person name="Abrahante J.E."/>
            <person name="Garbe J."/>
        </authorList>
    </citation>
    <scope>NUCLEOTIDE SEQUENCE</scope>
    <source>
        <strain evidence="2">Duluth1</strain>
        <tissue evidence="2">Whole animal</tissue>
    </source>
</reference>
<sequence>MLTSILSWFKKKNVEADVAGCPKKYLGLPVSVLEFKTRLVLAEYLDNKGQLVHVELDNIPMDILNYFTGLAKLAGLEDCLETVDFKLGITVLASVVLFFLVPLLQTCNTSRNIS</sequence>
<keyword evidence="1" id="KW-0472">Membrane</keyword>
<name>A0A9D4CI01_DREPO</name>
<evidence type="ECO:0000313" key="2">
    <source>
        <dbReference type="EMBL" id="KAH3724853.1"/>
    </source>
</evidence>
<dbReference type="AlphaFoldDB" id="A0A9D4CI01"/>
<accession>A0A9D4CI01</accession>
<evidence type="ECO:0000256" key="1">
    <source>
        <dbReference type="SAM" id="Phobius"/>
    </source>
</evidence>
<dbReference type="EMBL" id="JAIWYP010000012">
    <property type="protein sequence ID" value="KAH3724853.1"/>
    <property type="molecule type" value="Genomic_DNA"/>
</dbReference>
<keyword evidence="1" id="KW-0812">Transmembrane</keyword>
<feature type="transmembrane region" description="Helical" evidence="1">
    <location>
        <begin position="85"/>
        <end position="104"/>
    </location>
</feature>
<reference evidence="2" key="1">
    <citation type="journal article" date="2019" name="bioRxiv">
        <title>The Genome of the Zebra Mussel, Dreissena polymorpha: A Resource for Invasive Species Research.</title>
        <authorList>
            <person name="McCartney M.A."/>
            <person name="Auch B."/>
            <person name="Kono T."/>
            <person name="Mallez S."/>
            <person name="Zhang Y."/>
            <person name="Obille A."/>
            <person name="Becker A."/>
            <person name="Abrahante J.E."/>
            <person name="Garbe J."/>
            <person name="Badalamenti J.P."/>
            <person name="Herman A."/>
            <person name="Mangelson H."/>
            <person name="Liachko I."/>
            <person name="Sullivan S."/>
            <person name="Sone E.D."/>
            <person name="Koren S."/>
            <person name="Silverstein K.A.T."/>
            <person name="Beckman K.B."/>
            <person name="Gohl D.M."/>
        </authorList>
    </citation>
    <scope>NUCLEOTIDE SEQUENCE</scope>
    <source>
        <strain evidence="2">Duluth1</strain>
        <tissue evidence="2">Whole animal</tissue>
    </source>
</reference>
<gene>
    <name evidence="2" type="ORF">DPMN_050680</name>
</gene>
<proteinExistence type="predicted"/>
<comment type="caution">
    <text evidence="2">The sequence shown here is derived from an EMBL/GenBank/DDBJ whole genome shotgun (WGS) entry which is preliminary data.</text>
</comment>
<keyword evidence="3" id="KW-1185">Reference proteome</keyword>
<dbReference type="Proteomes" id="UP000828390">
    <property type="component" value="Unassembled WGS sequence"/>
</dbReference>